<name>A0A7S1PDQ1_9ALVE</name>
<dbReference type="PANTHER" id="PTHR28037:SF1">
    <property type="entry name" value="ALCOHOL O-ACETYLTRANSFERASE 1-RELATED"/>
    <property type="match status" value="1"/>
</dbReference>
<dbReference type="AlphaFoldDB" id="A0A7S1PDQ1"/>
<feature type="compositionally biased region" description="Low complexity" evidence="1">
    <location>
        <begin position="351"/>
        <end position="363"/>
    </location>
</feature>
<feature type="compositionally biased region" description="Pro residues" evidence="1">
    <location>
        <begin position="320"/>
        <end position="339"/>
    </location>
</feature>
<feature type="region of interest" description="Disordered" evidence="1">
    <location>
        <begin position="298"/>
        <end position="371"/>
    </location>
</feature>
<proteinExistence type="predicted"/>
<evidence type="ECO:0000313" key="2">
    <source>
        <dbReference type="EMBL" id="CAD9071899.1"/>
    </source>
</evidence>
<protein>
    <recommendedName>
        <fullName evidence="3">Condensation domain-containing protein</fullName>
    </recommendedName>
</protein>
<dbReference type="InterPro" id="IPR023213">
    <property type="entry name" value="CAT-like_dom_sf"/>
</dbReference>
<gene>
    <name evidence="2" type="ORF">VBRA1451_LOCUS26982</name>
</gene>
<evidence type="ECO:0000256" key="1">
    <source>
        <dbReference type="SAM" id="MobiDB-lite"/>
    </source>
</evidence>
<evidence type="ECO:0008006" key="3">
    <source>
        <dbReference type="Google" id="ProtNLM"/>
    </source>
</evidence>
<feature type="compositionally biased region" description="Basic and acidic residues" evidence="1">
    <location>
        <begin position="302"/>
        <end position="314"/>
    </location>
</feature>
<feature type="region of interest" description="Disordered" evidence="1">
    <location>
        <begin position="492"/>
        <end position="513"/>
    </location>
</feature>
<accession>A0A7S1PDQ1</accession>
<sequence>MLMARHAALRARVLVDKHRGRIRRRWAETHHEPDIEMSQCSDWEELLRYEQNYPLPTTTGPLWRMRVLQATPTTQKIRRGSVLYPSYRTWIVGIFHHLIMDGLARQNFWKDFLNTIYTLAQRRNPHRTSPPPLHMFASASTIASLESLPELPSMADNTFMGGPVSESLPPPVSSVMPGTLLDALTKPIYAVSDEVAFQIGKGLTMFFRKLMVKKRNPFSVMYPAEHYRDRQQAAHTSIVPLLFDPSTTKKLIQTCKQHNIPLNSVLTATAASAAAQLIGKEDQKTSLYTTQAISTRRWMQKAIKDKPPPLRTESKTSTNPTPPPSPIPPSHSPPSPPLLPIDKQDSHPDVLSHLSPSLLSPSSCRGGLGAPPRIPALAPAVADVKSDKPAPKADGLPRLGCFTCLMGLGLEVPAHSTRADHFWQFASTVNTSIHSKVDRPTPTNACSDWDVVTKFLKNNMESERLDNMLELLAPKPRPSVFLISNTGNWDTTDLRKGNGASARGPRKPTMLAGLSRYPRTPTIVHTSIDSPRSILHEHVDNMDSGSDSDSEVRGGGDFEMEIESSWSCVSQHGVGNNLFSHNLVTISGRLNWSLQYASNFVSRSLAQKYAKTIHDTIMKLIDLDTEAEEGFPAFLMTRNKALAGETGTTPMHRA</sequence>
<reference evidence="2" key="1">
    <citation type="submission" date="2021-01" db="EMBL/GenBank/DDBJ databases">
        <authorList>
            <person name="Corre E."/>
            <person name="Pelletier E."/>
            <person name="Niang G."/>
            <person name="Scheremetjew M."/>
            <person name="Finn R."/>
            <person name="Kale V."/>
            <person name="Holt S."/>
            <person name="Cochrane G."/>
            <person name="Meng A."/>
            <person name="Brown T."/>
            <person name="Cohen L."/>
        </authorList>
    </citation>
    <scope>NUCLEOTIDE SEQUENCE</scope>
    <source>
        <strain evidence="2">CCMP3346</strain>
    </source>
</reference>
<dbReference type="PANTHER" id="PTHR28037">
    <property type="entry name" value="ALCOHOL O-ACETYLTRANSFERASE 1-RELATED"/>
    <property type="match status" value="1"/>
</dbReference>
<dbReference type="Gene3D" id="3.30.559.10">
    <property type="entry name" value="Chloramphenicol acetyltransferase-like domain"/>
    <property type="match status" value="1"/>
</dbReference>
<organism evidence="2">
    <name type="scientific">Vitrella brassicaformis</name>
    <dbReference type="NCBI Taxonomy" id="1169539"/>
    <lineage>
        <taxon>Eukaryota</taxon>
        <taxon>Sar</taxon>
        <taxon>Alveolata</taxon>
        <taxon>Colpodellida</taxon>
        <taxon>Vitrellaceae</taxon>
        <taxon>Vitrella</taxon>
    </lineage>
</organism>
<dbReference type="EMBL" id="HBGB01045839">
    <property type="protein sequence ID" value="CAD9071899.1"/>
    <property type="molecule type" value="Transcribed_RNA"/>
</dbReference>
<dbReference type="SUPFAM" id="SSF52777">
    <property type="entry name" value="CoA-dependent acyltransferases"/>
    <property type="match status" value="2"/>
</dbReference>
<dbReference type="InterPro" id="IPR052058">
    <property type="entry name" value="Alcohol_O-acetyltransferase"/>
</dbReference>